<dbReference type="RefSeq" id="WP_347326507.1">
    <property type="nucleotide sequence ID" value="NZ_JBCGUH010000012.1"/>
</dbReference>
<sequence>MQVQQRRPVVALLVGWDIEPAMLQACALSAASLHADFYYFFPSGVDEERQRIQGMHLNDGQWEKGEFAYPDVVYDRMRRREVSGFTEVYRKLEHVPFTHTLRGRWGRKSIIYNMLRKDETLRRYLIPFQTLRDADAALAFIHEYQSVILKSDRGASGEGMFVVQVKEGWIEVSDQEYVHRLNDAQMRDMLQMLVPQRYCVQQLIPSVTAQGFPFHIRVHVTKNGQGEWIVGFCSPSLSLHPSIKVTNSEHAFRVSPTWEKFLAQHLNEKLGGATDRHIQRYAIQLAQFMDGELQGGFHEIGLDIGLTEQGSIRLFEAGLGLPSALFHFVEMALPAIAYSLHVAARAEQQQTEL</sequence>
<protein>
    <submittedName>
        <fullName evidence="1">YheC/YheD family protein</fullName>
    </submittedName>
</protein>
<keyword evidence="2" id="KW-1185">Reference proteome</keyword>
<evidence type="ECO:0000313" key="1">
    <source>
        <dbReference type="EMBL" id="MFD1887133.1"/>
    </source>
</evidence>
<gene>
    <name evidence="1" type="ORF">ACFSC9_16695</name>
</gene>
<comment type="caution">
    <text evidence="1">The sequence shown here is derived from an EMBL/GenBank/DDBJ whole genome shotgun (WGS) entry which is preliminary data.</text>
</comment>
<evidence type="ECO:0000313" key="2">
    <source>
        <dbReference type="Proteomes" id="UP001597233"/>
    </source>
</evidence>
<dbReference type="SUPFAM" id="SSF56059">
    <property type="entry name" value="Glutathione synthetase ATP-binding domain-like"/>
    <property type="match status" value="1"/>
</dbReference>
<dbReference type="EMBL" id="JBHUEH010000023">
    <property type="protein sequence ID" value="MFD1887133.1"/>
    <property type="molecule type" value="Genomic_DNA"/>
</dbReference>
<dbReference type="Proteomes" id="UP001597233">
    <property type="component" value="Unassembled WGS sequence"/>
</dbReference>
<dbReference type="InterPro" id="IPR026838">
    <property type="entry name" value="YheC/D"/>
</dbReference>
<organism evidence="1 2">
    <name type="scientific">Paenibacillus wenxiniae</name>
    <dbReference type="NCBI Taxonomy" id="1636843"/>
    <lineage>
        <taxon>Bacteria</taxon>
        <taxon>Bacillati</taxon>
        <taxon>Bacillota</taxon>
        <taxon>Bacilli</taxon>
        <taxon>Bacillales</taxon>
        <taxon>Paenibacillaceae</taxon>
        <taxon>Paenibacillus</taxon>
    </lineage>
</organism>
<accession>A0ABW4RNS8</accession>
<reference evidence="2" key="1">
    <citation type="journal article" date="2019" name="Int. J. Syst. Evol. Microbiol.">
        <title>The Global Catalogue of Microorganisms (GCM) 10K type strain sequencing project: providing services to taxonomists for standard genome sequencing and annotation.</title>
        <authorList>
            <consortium name="The Broad Institute Genomics Platform"/>
            <consortium name="The Broad Institute Genome Sequencing Center for Infectious Disease"/>
            <person name="Wu L."/>
            <person name="Ma J."/>
        </authorList>
    </citation>
    <scope>NUCLEOTIDE SEQUENCE [LARGE SCALE GENOMIC DNA]</scope>
    <source>
        <strain evidence="2">CCUG 54950</strain>
    </source>
</reference>
<dbReference type="Pfam" id="PF14398">
    <property type="entry name" value="ATPgrasp_YheCD"/>
    <property type="match status" value="1"/>
</dbReference>
<proteinExistence type="predicted"/>
<name>A0ABW4RNS8_9BACL</name>